<dbReference type="Proteomes" id="UP001251528">
    <property type="component" value="Unassembled WGS sequence"/>
</dbReference>
<dbReference type="GO" id="GO:0008526">
    <property type="term" value="F:phosphatidylinositol transfer activity"/>
    <property type="evidence" value="ECO:0007669"/>
    <property type="project" value="TreeGrafter"/>
</dbReference>
<dbReference type="InterPro" id="IPR036273">
    <property type="entry name" value="CRAL/TRIO_N_dom_sf"/>
</dbReference>
<dbReference type="PANTHER" id="PTHR45824">
    <property type="entry name" value="GH16843P"/>
    <property type="match status" value="1"/>
</dbReference>
<dbReference type="EMBL" id="JASWJB010000033">
    <property type="protein sequence ID" value="KAK2608719.1"/>
    <property type="molecule type" value="Genomic_DNA"/>
</dbReference>
<dbReference type="InterPro" id="IPR011074">
    <property type="entry name" value="CRAL/TRIO_N_dom"/>
</dbReference>
<keyword evidence="4" id="KW-1185">Reference proteome</keyword>
<evidence type="ECO:0000259" key="2">
    <source>
        <dbReference type="PROSITE" id="PS50191"/>
    </source>
</evidence>
<gene>
    <name evidence="3" type="primary">PDR16</name>
    <name evidence="3" type="ORF">QQS21_002708</name>
</gene>
<dbReference type="Pfam" id="PF03765">
    <property type="entry name" value="CRAL_TRIO_N"/>
    <property type="match status" value="1"/>
</dbReference>
<feature type="region of interest" description="Disordered" evidence="1">
    <location>
        <begin position="1"/>
        <end position="37"/>
    </location>
</feature>
<dbReference type="Pfam" id="PF00650">
    <property type="entry name" value="CRAL_TRIO"/>
    <property type="match status" value="1"/>
</dbReference>
<evidence type="ECO:0000313" key="3">
    <source>
        <dbReference type="EMBL" id="KAK2608719.1"/>
    </source>
</evidence>
<dbReference type="InterPro" id="IPR036865">
    <property type="entry name" value="CRAL-TRIO_dom_sf"/>
</dbReference>
<name>A0AAJ0G138_9HYPO</name>
<protein>
    <submittedName>
        <fullName evidence="3">Phosphatidylinositol transfer protein (PITP)</fullName>
    </submittedName>
</protein>
<dbReference type="SUPFAM" id="SSF46938">
    <property type="entry name" value="CRAL/TRIO N-terminal domain"/>
    <property type="match status" value="1"/>
</dbReference>
<reference evidence="3" key="1">
    <citation type="submission" date="2023-06" db="EMBL/GenBank/DDBJ databases">
        <title>Conoideocrella luteorostrata (Hypocreales: Clavicipitaceae), a potential biocontrol fungus for elongate hemlock scale in United States Christmas tree production areas.</title>
        <authorList>
            <person name="Barrett H."/>
            <person name="Lovett B."/>
            <person name="Macias A.M."/>
            <person name="Stajich J.E."/>
            <person name="Kasson M.T."/>
        </authorList>
    </citation>
    <scope>NUCLEOTIDE SEQUENCE</scope>
    <source>
        <strain evidence="3">ARSEF 14590</strain>
    </source>
</reference>
<organism evidence="3 4">
    <name type="scientific">Conoideocrella luteorostrata</name>
    <dbReference type="NCBI Taxonomy" id="1105319"/>
    <lineage>
        <taxon>Eukaryota</taxon>
        <taxon>Fungi</taxon>
        <taxon>Dikarya</taxon>
        <taxon>Ascomycota</taxon>
        <taxon>Pezizomycotina</taxon>
        <taxon>Sordariomycetes</taxon>
        <taxon>Hypocreomycetidae</taxon>
        <taxon>Hypocreales</taxon>
        <taxon>Clavicipitaceae</taxon>
        <taxon>Conoideocrella</taxon>
    </lineage>
</organism>
<dbReference type="SMART" id="SM01100">
    <property type="entry name" value="CRAL_TRIO_N"/>
    <property type="match status" value="1"/>
</dbReference>
<evidence type="ECO:0000256" key="1">
    <source>
        <dbReference type="SAM" id="MobiDB-lite"/>
    </source>
</evidence>
<dbReference type="Gene3D" id="3.40.525.10">
    <property type="entry name" value="CRAL-TRIO lipid binding domain"/>
    <property type="match status" value="1"/>
</dbReference>
<dbReference type="InterPro" id="IPR001251">
    <property type="entry name" value="CRAL-TRIO_dom"/>
</dbReference>
<dbReference type="SMART" id="SM00516">
    <property type="entry name" value="SEC14"/>
    <property type="match status" value="1"/>
</dbReference>
<dbReference type="CDD" id="cd00170">
    <property type="entry name" value="SEC14"/>
    <property type="match status" value="1"/>
</dbReference>
<dbReference type="PANTHER" id="PTHR45824:SF29">
    <property type="entry name" value="GH16843P"/>
    <property type="match status" value="1"/>
</dbReference>
<evidence type="ECO:0000313" key="4">
    <source>
        <dbReference type="Proteomes" id="UP001251528"/>
    </source>
</evidence>
<dbReference type="AlphaFoldDB" id="A0AAJ0G138"/>
<dbReference type="SUPFAM" id="SSF52087">
    <property type="entry name" value="CRAL/TRIO domain"/>
    <property type="match status" value="1"/>
</dbReference>
<dbReference type="PROSITE" id="PS50191">
    <property type="entry name" value="CRAL_TRIO"/>
    <property type="match status" value="1"/>
</dbReference>
<comment type="caution">
    <text evidence="3">The sequence shown here is derived from an EMBL/GenBank/DDBJ whole genome shotgun (WGS) entry which is preliminary data.</text>
</comment>
<feature type="domain" description="CRAL-TRIO" evidence="2">
    <location>
        <begin position="118"/>
        <end position="274"/>
    </location>
</feature>
<proteinExistence type="predicted"/>
<dbReference type="InterPro" id="IPR052578">
    <property type="entry name" value="PI_Transfer_CRAL-TRIO"/>
</dbReference>
<accession>A0AAJ0G138</accession>
<sequence>MSGTQEATKASAPRKTPLEQPTPSSIPEPRAELTADQQTKYAALLEKVQSVTQITCPSKDKKAKSGPITDRERAWLTRECLLRYLRATNWTVKESEQRLHDTLAWRREYGIDEFTPEYVSPEQETGKQFIVGFDKQGRPCQYLNPAQQNTDTGPRQLHHLFYMMERSLNMMPPGVEKLVLMVNFKPSKDRQNTSVPVGTAREVLHILQSHYPERLGKALIINVPWLVWGFFKIIKPFMHPVTSEKLKFNDDMTQFVPTEQLWSTDWNGSMDFEYDHSVYWPALNEMCRQRREQSMARWTAAGSLIGESEDYLAGGTDVSVSGFTFSASSDAAATAVATPIVAAEDANTAPAAGANGNDAGDVDVVQEKLAAATLGDGQDKAGQVTTTY</sequence>